<reference evidence="5 6" key="1">
    <citation type="journal article" date="2014" name="Syst. Appl. Microbiol.">
        <title>Complete genomes of freshwater sulfur oxidizers Sulfuricella denitrificans skB26 and Sulfuritalea hydrogenivorans sk43H: genetic insights into the sulfur oxidation pathway of betaproteobacteria.</title>
        <authorList>
            <person name="Watanabe T."/>
            <person name="Kojima H."/>
            <person name="Fukui M."/>
        </authorList>
    </citation>
    <scope>NUCLEOTIDE SEQUENCE [LARGE SCALE GENOMIC DNA]</scope>
    <source>
        <strain evidence="5">DSM22779</strain>
    </source>
</reference>
<evidence type="ECO:0000256" key="3">
    <source>
        <dbReference type="ARBA" id="ARBA00023027"/>
    </source>
</evidence>
<feature type="domain" description="Macro" evidence="4">
    <location>
        <begin position="1"/>
        <end position="164"/>
    </location>
</feature>
<dbReference type="InterPro" id="IPR002589">
    <property type="entry name" value="Macro_dom"/>
</dbReference>
<evidence type="ECO:0000259" key="4">
    <source>
        <dbReference type="PROSITE" id="PS51154"/>
    </source>
</evidence>
<dbReference type="InterPro" id="IPR052056">
    <property type="entry name" value="Mono-ARTD/PARP"/>
</dbReference>
<dbReference type="EMBL" id="AP012547">
    <property type="protein sequence ID" value="BAO30407.1"/>
    <property type="molecule type" value="Genomic_DNA"/>
</dbReference>
<dbReference type="OrthoDB" id="6194521at2"/>
<dbReference type="InterPro" id="IPR043472">
    <property type="entry name" value="Macro_dom-like"/>
</dbReference>
<proteinExistence type="predicted"/>
<dbReference type="PROSITE" id="PS51154">
    <property type="entry name" value="MACRO"/>
    <property type="match status" value="1"/>
</dbReference>
<keyword evidence="3" id="KW-0520">NAD</keyword>
<dbReference type="GO" id="GO:0005737">
    <property type="term" value="C:cytoplasm"/>
    <property type="evidence" value="ECO:0007669"/>
    <property type="project" value="TreeGrafter"/>
</dbReference>
<dbReference type="PANTHER" id="PTHR14453">
    <property type="entry name" value="PARP/ZINC FINGER CCCH TYPE DOMAIN CONTAINING PROTEIN"/>
    <property type="match status" value="1"/>
</dbReference>
<dbReference type="PANTHER" id="PTHR14453:SF67">
    <property type="entry name" value="POLY [ADP-RIBOSE] POLYMERASE"/>
    <property type="match status" value="1"/>
</dbReference>
<dbReference type="HOGENOM" id="CLU_046550_7_2_4"/>
<dbReference type="Proteomes" id="UP000031637">
    <property type="component" value="Chromosome"/>
</dbReference>
<gene>
    <name evidence="5" type="ORF">SUTH_02625</name>
</gene>
<name>W0SHZ0_9PROT</name>
<keyword evidence="1" id="KW-0328">Glycosyltransferase</keyword>
<dbReference type="KEGG" id="shd:SUTH_02625"/>
<dbReference type="STRING" id="1223802.SUTH_02625"/>
<evidence type="ECO:0000313" key="6">
    <source>
        <dbReference type="Proteomes" id="UP000031637"/>
    </source>
</evidence>
<dbReference type="GO" id="GO:0016757">
    <property type="term" value="F:glycosyltransferase activity"/>
    <property type="evidence" value="ECO:0007669"/>
    <property type="project" value="UniProtKB-KW"/>
</dbReference>
<keyword evidence="2" id="KW-0808">Transferase</keyword>
<evidence type="ECO:0000256" key="1">
    <source>
        <dbReference type="ARBA" id="ARBA00022676"/>
    </source>
</evidence>
<keyword evidence="6" id="KW-1185">Reference proteome</keyword>
<evidence type="ECO:0000313" key="5">
    <source>
        <dbReference type="EMBL" id="BAO30407.1"/>
    </source>
</evidence>
<dbReference type="Pfam" id="PF01661">
    <property type="entry name" value="Macro"/>
    <property type="match status" value="1"/>
</dbReference>
<dbReference type="GO" id="GO:0003714">
    <property type="term" value="F:transcription corepressor activity"/>
    <property type="evidence" value="ECO:0007669"/>
    <property type="project" value="TreeGrafter"/>
</dbReference>
<dbReference type="SUPFAM" id="SSF52949">
    <property type="entry name" value="Macro domain-like"/>
    <property type="match status" value="1"/>
</dbReference>
<protein>
    <submittedName>
        <fullName evidence="5">Appr-1-p processing domain-containing protein</fullName>
    </submittedName>
</protein>
<accession>W0SHZ0</accession>
<dbReference type="SMART" id="SM00506">
    <property type="entry name" value="A1pp"/>
    <property type="match status" value="1"/>
</dbReference>
<organism evidence="5 6">
    <name type="scientific">Sulfuritalea hydrogenivorans sk43H</name>
    <dbReference type="NCBI Taxonomy" id="1223802"/>
    <lineage>
        <taxon>Bacteria</taxon>
        <taxon>Pseudomonadati</taxon>
        <taxon>Pseudomonadota</taxon>
        <taxon>Betaproteobacteria</taxon>
        <taxon>Nitrosomonadales</taxon>
        <taxon>Sterolibacteriaceae</taxon>
        <taxon>Sulfuritalea</taxon>
    </lineage>
</organism>
<dbReference type="AlphaFoldDB" id="W0SHZ0"/>
<dbReference type="Gene3D" id="3.40.220.10">
    <property type="entry name" value="Leucine Aminopeptidase, subunit E, domain 1"/>
    <property type="match status" value="1"/>
</dbReference>
<sequence length="164" mass="17385">MVSPNVIDGNLLDQPVEVIVNAWNRNIIPWWLLVPQGVSGAIKKRGGYRPFIELGRLGPIPLGGAVMTSAGRLPCKAIIHVAGISMLWRSSRESIQGSVASAMDLVNRHGFGSVAFPVIGAGTGGYRQADALALMLDAFSRVTSPAAVTVVRYRGQSMNPPALP</sequence>
<dbReference type="GO" id="GO:0010629">
    <property type="term" value="P:negative regulation of gene expression"/>
    <property type="evidence" value="ECO:0007669"/>
    <property type="project" value="TreeGrafter"/>
</dbReference>
<evidence type="ECO:0000256" key="2">
    <source>
        <dbReference type="ARBA" id="ARBA00022679"/>
    </source>
</evidence>
<dbReference type="RefSeq" id="WP_041099811.1">
    <property type="nucleotide sequence ID" value="NZ_AP012547.1"/>
</dbReference>